<proteinExistence type="predicted"/>
<keyword evidence="3" id="KW-1185">Reference proteome</keyword>
<gene>
    <name evidence="2" type="ORF">PG993_013667</name>
</gene>
<name>A0ABR1RQU3_9PEZI</name>
<sequence length="130" mass="14039">MVAIRSLALLGLSTLPFTQAWLLEFWASQVRCSKDGDGIKADTERGGVAGKGYCAMISLDGGPKAMKISEWDDGCKVSVYAGSSPCTGEPVWERFKEEMAEAGRLVDNDWTCVIGLEGMSITSAEYNCED</sequence>
<keyword evidence="1" id="KW-0732">Signal</keyword>
<feature type="chain" id="PRO_5046655277" evidence="1">
    <location>
        <begin position="21"/>
        <end position="130"/>
    </location>
</feature>
<reference evidence="2 3" key="1">
    <citation type="submission" date="2023-01" db="EMBL/GenBank/DDBJ databases">
        <title>Analysis of 21 Apiospora genomes using comparative genomics revels a genus with tremendous synthesis potential of carbohydrate active enzymes and secondary metabolites.</title>
        <authorList>
            <person name="Sorensen T."/>
        </authorList>
    </citation>
    <scope>NUCLEOTIDE SEQUENCE [LARGE SCALE GENOMIC DNA]</scope>
    <source>
        <strain evidence="2 3">CBS 33761</strain>
    </source>
</reference>
<evidence type="ECO:0000313" key="3">
    <source>
        <dbReference type="Proteomes" id="UP001444661"/>
    </source>
</evidence>
<protein>
    <submittedName>
        <fullName evidence="2">Uncharacterized protein</fullName>
    </submittedName>
</protein>
<organism evidence="2 3">
    <name type="scientific">Apiospora rasikravindrae</name>
    <dbReference type="NCBI Taxonomy" id="990691"/>
    <lineage>
        <taxon>Eukaryota</taxon>
        <taxon>Fungi</taxon>
        <taxon>Dikarya</taxon>
        <taxon>Ascomycota</taxon>
        <taxon>Pezizomycotina</taxon>
        <taxon>Sordariomycetes</taxon>
        <taxon>Xylariomycetidae</taxon>
        <taxon>Amphisphaeriales</taxon>
        <taxon>Apiosporaceae</taxon>
        <taxon>Apiospora</taxon>
    </lineage>
</organism>
<evidence type="ECO:0000313" key="2">
    <source>
        <dbReference type="EMBL" id="KAK8017341.1"/>
    </source>
</evidence>
<comment type="caution">
    <text evidence="2">The sequence shown here is derived from an EMBL/GenBank/DDBJ whole genome shotgun (WGS) entry which is preliminary data.</text>
</comment>
<evidence type="ECO:0000256" key="1">
    <source>
        <dbReference type="SAM" id="SignalP"/>
    </source>
</evidence>
<dbReference type="Proteomes" id="UP001444661">
    <property type="component" value="Unassembled WGS sequence"/>
</dbReference>
<dbReference type="EMBL" id="JAQQWK010000013">
    <property type="protein sequence ID" value="KAK8017341.1"/>
    <property type="molecule type" value="Genomic_DNA"/>
</dbReference>
<feature type="signal peptide" evidence="1">
    <location>
        <begin position="1"/>
        <end position="20"/>
    </location>
</feature>
<accession>A0ABR1RQU3</accession>